<comment type="caution">
    <text evidence="2">The sequence shown here is derived from an EMBL/GenBank/DDBJ whole genome shotgun (WGS) entry which is preliminary data.</text>
</comment>
<dbReference type="EMBL" id="CADEBC010000045">
    <property type="protein sequence ID" value="CAB3220507.1"/>
    <property type="molecule type" value="Genomic_DNA"/>
</dbReference>
<name>A0A8S1AIZ5_ARCPL</name>
<dbReference type="Proteomes" id="UP000494106">
    <property type="component" value="Unassembled WGS sequence"/>
</dbReference>
<protein>
    <submittedName>
        <fullName evidence="2">Uncharacterized protein</fullName>
    </submittedName>
</protein>
<sequence length="175" mass="20367">MIIGPIWRIYYAWNMILGNQCMDLTFRKATNSTKLRFREDMYSFVDTMPAWCNATLVMTMDRTREMLLIPDNTFPKIGRFVGVPNVHKGDYVGATRGTVSLFRMAVKVLHEGRYLVIGDCLNGVVSFLVRRDQKHTWGEVTSVVRKFGLKFSDVGYPACKFNMRRKLRRRPKNED</sequence>
<organism evidence="2 4">
    <name type="scientific">Arctia plantaginis</name>
    <name type="common">Wood tiger moth</name>
    <name type="synonym">Phalaena plantaginis</name>
    <dbReference type="NCBI Taxonomy" id="874455"/>
    <lineage>
        <taxon>Eukaryota</taxon>
        <taxon>Metazoa</taxon>
        <taxon>Ecdysozoa</taxon>
        <taxon>Arthropoda</taxon>
        <taxon>Hexapoda</taxon>
        <taxon>Insecta</taxon>
        <taxon>Pterygota</taxon>
        <taxon>Neoptera</taxon>
        <taxon>Endopterygota</taxon>
        <taxon>Lepidoptera</taxon>
        <taxon>Glossata</taxon>
        <taxon>Ditrysia</taxon>
        <taxon>Noctuoidea</taxon>
        <taxon>Erebidae</taxon>
        <taxon>Arctiinae</taxon>
        <taxon>Arctia</taxon>
    </lineage>
</organism>
<evidence type="ECO:0000313" key="4">
    <source>
        <dbReference type="Proteomes" id="UP000494256"/>
    </source>
</evidence>
<accession>A0A8S1AIZ5</accession>
<dbReference type="OrthoDB" id="7467872at2759"/>
<gene>
    <name evidence="2" type="ORF">APLA_LOCUS11459</name>
    <name evidence="1" type="ORF">APLA_LOCUS319</name>
</gene>
<reference evidence="3 4" key="1">
    <citation type="submission" date="2020-04" db="EMBL/GenBank/DDBJ databases">
        <authorList>
            <person name="Wallbank WR R."/>
            <person name="Pardo Diaz C."/>
            <person name="Kozak K."/>
            <person name="Martin S."/>
            <person name="Jiggins C."/>
            <person name="Moest M."/>
            <person name="Warren A I."/>
            <person name="Byers J.R.P. K."/>
            <person name="Montejo-Kovacevich G."/>
            <person name="Yen C E."/>
        </authorList>
    </citation>
    <scope>NUCLEOTIDE SEQUENCE [LARGE SCALE GENOMIC DNA]</scope>
</reference>
<dbReference type="Proteomes" id="UP000494256">
    <property type="component" value="Unassembled WGS sequence"/>
</dbReference>
<evidence type="ECO:0000313" key="2">
    <source>
        <dbReference type="EMBL" id="CAB3246293.1"/>
    </source>
</evidence>
<dbReference type="AlphaFoldDB" id="A0A8S1AIZ5"/>
<keyword evidence="3" id="KW-1185">Reference proteome</keyword>
<evidence type="ECO:0000313" key="3">
    <source>
        <dbReference type="Proteomes" id="UP000494106"/>
    </source>
</evidence>
<evidence type="ECO:0000313" key="1">
    <source>
        <dbReference type="EMBL" id="CAB3220507.1"/>
    </source>
</evidence>
<proteinExistence type="predicted"/>
<dbReference type="EMBL" id="CADEBD010000327">
    <property type="protein sequence ID" value="CAB3246293.1"/>
    <property type="molecule type" value="Genomic_DNA"/>
</dbReference>